<feature type="transmembrane region" description="Helical" evidence="1">
    <location>
        <begin position="81"/>
        <end position="99"/>
    </location>
</feature>
<gene>
    <name evidence="2" type="ORF">PGLA1383_LOCUS55663</name>
    <name evidence="3" type="ORF">PGLA2088_LOCUS22217</name>
</gene>
<keyword evidence="4" id="KW-1185">Reference proteome</keyword>
<keyword evidence="1" id="KW-0812">Transmembrane</keyword>
<dbReference type="Proteomes" id="UP000654075">
    <property type="component" value="Unassembled WGS sequence"/>
</dbReference>
<dbReference type="AlphaFoldDB" id="A0A813HTW0"/>
<comment type="caution">
    <text evidence="2">The sequence shown here is derived from an EMBL/GenBank/DDBJ whole genome shotgun (WGS) entry which is preliminary data.</text>
</comment>
<proteinExistence type="predicted"/>
<evidence type="ECO:0000256" key="1">
    <source>
        <dbReference type="SAM" id="Phobius"/>
    </source>
</evidence>
<feature type="transmembrane region" description="Helical" evidence="1">
    <location>
        <begin position="147"/>
        <end position="165"/>
    </location>
</feature>
<dbReference type="EMBL" id="CAJNNV010032746">
    <property type="protein sequence ID" value="CAE8640935.1"/>
    <property type="molecule type" value="Genomic_DNA"/>
</dbReference>
<accession>A0A813HTW0</accession>
<keyword evidence="1" id="KW-1133">Transmembrane helix</keyword>
<feature type="transmembrane region" description="Helical" evidence="1">
    <location>
        <begin position="54"/>
        <end position="75"/>
    </location>
</feature>
<keyword evidence="1" id="KW-0472">Membrane</keyword>
<evidence type="ECO:0000313" key="3">
    <source>
        <dbReference type="EMBL" id="CAE8680982.1"/>
    </source>
</evidence>
<name>A0A813HTW0_POLGL</name>
<evidence type="ECO:0000313" key="2">
    <source>
        <dbReference type="EMBL" id="CAE8640935.1"/>
    </source>
</evidence>
<dbReference type="OMA" id="IACCECP"/>
<sequence length="206" mass="22957">MPAVIHVLNMELLKEWWATSGEFFALLRHPFSKVPLRRLFLCTQSNWDDTLAEWVAIQLIWSIVINIIANILLIALGGVSYVGWAIFNCIVGVITSYLYSHLAWFGVLKKGGCLCFLCVCCTGAQILNLIFGVWLILWAAILIADSAIYISYFDLGFLYTILYASNAIPLCYMGMCCVKIWHNHGDEGLPGQVKVESSVTQIGASL</sequence>
<dbReference type="Proteomes" id="UP000626109">
    <property type="component" value="Unassembled WGS sequence"/>
</dbReference>
<evidence type="ECO:0000313" key="4">
    <source>
        <dbReference type="Proteomes" id="UP000654075"/>
    </source>
</evidence>
<feature type="transmembrane region" description="Helical" evidence="1">
    <location>
        <begin position="111"/>
        <end position="141"/>
    </location>
</feature>
<dbReference type="EMBL" id="CAJNNW010025915">
    <property type="protein sequence ID" value="CAE8680982.1"/>
    <property type="molecule type" value="Genomic_DNA"/>
</dbReference>
<organism evidence="2 4">
    <name type="scientific">Polarella glacialis</name>
    <name type="common">Dinoflagellate</name>
    <dbReference type="NCBI Taxonomy" id="89957"/>
    <lineage>
        <taxon>Eukaryota</taxon>
        <taxon>Sar</taxon>
        <taxon>Alveolata</taxon>
        <taxon>Dinophyceae</taxon>
        <taxon>Suessiales</taxon>
        <taxon>Suessiaceae</taxon>
        <taxon>Polarella</taxon>
    </lineage>
</organism>
<reference evidence="2" key="1">
    <citation type="submission" date="2021-02" db="EMBL/GenBank/DDBJ databases">
        <authorList>
            <person name="Dougan E. K."/>
            <person name="Rhodes N."/>
            <person name="Thang M."/>
            <person name="Chan C."/>
        </authorList>
    </citation>
    <scope>NUCLEOTIDE SEQUENCE</scope>
</reference>
<protein>
    <submittedName>
        <fullName evidence="2">Uncharacterized protein</fullName>
    </submittedName>
</protein>